<protein>
    <submittedName>
        <fullName evidence="2">Uncharacterized protein</fullName>
    </submittedName>
</protein>
<sequence>MWSSLPSQPRRGLQVAGFLVLTLGVGAFALPALGRMDERTVGIVELELMRTTSKAQELLALLAGGGIDSARTSIYLDFLFLTLYGATLSAACILVAARASEKGMDLFEGLGKALAPVAVVAAALDALENVALLVVLDGHPDQPWPALAFGFASVKFVLLGVVVLFVLGGLLATRRRTA</sequence>
<organism evidence="2 3">
    <name type="scientific">Aeromicrobium terrae</name>
    <dbReference type="NCBI Taxonomy" id="2498846"/>
    <lineage>
        <taxon>Bacteria</taxon>
        <taxon>Bacillati</taxon>
        <taxon>Actinomycetota</taxon>
        <taxon>Actinomycetes</taxon>
        <taxon>Propionibacteriales</taxon>
        <taxon>Nocardioidaceae</taxon>
        <taxon>Aeromicrobium</taxon>
    </lineage>
</organism>
<dbReference type="RefSeq" id="WP_147687466.1">
    <property type="nucleotide sequence ID" value="NZ_VDUX01000007.1"/>
</dbReference>
<feature type="transmembrane region" description="Helical" evidence="1">
    <location>
        <begin position="12"/>
        <end position="33"/>
    </location>
</feature>
<keyword evidence="1" id="KW-0812">Transmembrane</keyword>
<feature type="transmembrane region" description="Helical" evidence="1">
    <location>
        <begin position="78"/>
        <end position="97"/>
    </location>
</feature>
<dbReference type="Proteomes" id="UP000321571">
    <property type="component" value="Unassembled WGS sequence"/>
</dbReference>
<gene>
    <name evidence="2" type="ORF">FHP06_14280</name>
</gene>
<keyword evidence="1" id="KW-1133">Transmembrane helix</keyword>
<keyword evidence="1" id="KW-0472">Membrane</keyword>
<name>A0A5C8NF44_9ACTN</name>
<keyword evidence="3" id="KW-1185">Reference proteome</keyword>
<evidence type="ECO:0000256" key="1">
    <source>
        <dbReference type="SAM" id="Phobius"/>
    </source>
</evidence>
<proteinExistence type="predicted"/>
<feature type="transmembrane region" description="Helical" evidence="1">
    <location>
        <begin position="109"/>
        <end position="127"/>
    </location>
</feature>
<dbReference type="AlphaFoldDB" id="A0A5C8NF44"/>
<feature type="transmembrane region" description="Helical" evidence="1">
    <location>
        <begin position="147"/>
        <end position="172"/>
    </location>
</feature>
<comment type="caution">
    <text evidence="2">The sequence shown here is derived from an EMBL/GenBank/DDBJ whole genome shotgun (WGS) entry which is preliminary data.</text>
</comment>
<accession>A0A5C8NF44</accession>
<dbReference type="EMBL" id="VDUX01000007">
    <property type="protein sequence ID" value="TXL57533.1"/>
    <property type="molecule type" value="Genomic_DNA"/>
</dbReference>
<evidence type="ECO:0000313" key="2">
    <source>
        <dbReference type="EMBL" id="TXL57533.1"/>
    </source>
</evidence>
<reference evidence="2 3" key="1">
    <citation type="submission" date="2019-06" db="EMBL/GenBank/DDBJ databases">
        <title>Aeromicrobium sp. nov., isolated from a maize field.</title>
        <authorList>
            <person name="Lin S.-Y."/>
            <person name="Tsai C.-F."/>
            <person name="Young C.-C."/>
        </authorList>
    </citation>
    <scope>NUCLEOTIDE SEQUENCE [LARGE SCALE GENOMIC DNA]</scope>
    <source>
        <strain evidence="2 3">CC-CFT486</strain>
    </source>
</reference>
<evidence type="ECO:0000313" key="3">
    <source>
        <dbReference type="Proteomes" id="UP000321571"/>
    </source>
</evidence>